<dbReference type="EMBL" id="ML769588">
    <property type="protein sequence ID" value="KAE9392762.1"/>
    <property type="molecule type" value="Genomic_DNA"/>
</dbReference>
<feature type="region of interest" description="Disordered" evidence="1">
    <location>
        <begin position="232"/>
        <end position="516"/>
    </location>
</feature>
<accession>A0A6A4H3L4</accession>
<dbReference type="AlphaFoldDB" id="A0A6A4H3L4"/>
<feature type="compositionally biased region" description="Acidic residues" evidence="1">
    <location>
        <begin position="714"/>
        <end position="735"/>
    </location>
</feature>
<evidence type="ECO:0008006" key="4">
    <source>
        <dbReference type="Google" id="ProtNLM"/>
    </source>
</evidence>
<feature type="compositionally biased region" description="Polar residues" evidence="1">
    <location>
        <begin position="653"/>
        <end position="665"/>
    </location>
</feature>
<dbReference type="OrthoDB" id="552194at2759"/>
<evidence type="ECO:0000313" key="2">
    <source>
        <dbReference type="EMBL" id="KAE9392762.1"/>
    </source>
</evidence>
<feature type="compositionally biased region" description="Basic residues" evidence="1">
    <location>
        <begin position="606"/>
        <end position="617"/>
    </location>
</feature>
<dbReference type="Proteomes" id="UP000799118">
    <property type="component" value="Unassembled WGS sequence"/>
</dbReference>
<evidence type="ECO:0000313" key="3">
    <source>
        <dbReference type="Proteomes" id="UP000799118"/>
    </source>
</evidence>
<feature type="compositionally biased region" description="Basic and acidic residues" evidence="1">
    <location>
        <begin position="232"/>
        <end position="243"/>
    </location>
</feature>
<name>A0A6A4H3L4_9AGAR</name>
<keyword evidence="3" id="KW-1185">Reference proteome</keyword>
<feature type="compositionally biased region" description="Polar residues" evidence="1">
    <location>
        <begin position="439"/>
        <end position="448"/>
    </location>
</feature>
<feature type="compositionally biased region" description="Low complexity" evidence="1">
    <location>
        <begin position="688"/>
        <end position="699"/>
    </location>
</feature>
<feature type="compositionally biased region" description="Low complexity" evidence="1">
    <location>
        <begin position="462"/>
        <end position="477"/>
    </location>
</feature>
<gene>
    <name evidence="2" type="ORF">BT96DRAFT_944398</name>
</gene>
<evidence type="ECO:0000256" key="1">
    <source>
        <dbReference type="SAM" id="MobiDB-lite"/>
    </source>
</evidence>
<feature type="region of interest" description="Disordered" evidence="1">
    <location>
        <begin position="592"/>
        <end position="784"/>
    </location>
</feature>
<sequence>MWITEGFFDQEPTSDSVNKAKLLKPGSSYALGRRNLPLVINSKKISIEHCTFIVGEFSTEDALDPEKRPSLQIYNPRAGKNLSFYRNEEKIVINGSSTETLQDGDKIVLASDITIEYIILLSSSTPVFKSLLSSVFWRLNRGLQRSQKDYTLPPLSKYRPSFSPSLSSPYKKFDIWEPKESRRDILKDFYFLCVGEKKGEMDSTLRIWKKHVFTPADIVHAILDVDTTAFKREREDTSQESGHRASSPLPDCVPNSIPEEMSVPPPDLDEERPATRKRTRAASRQPSQEPTDQDEPPRRKPLTRRAKPDAPEEPAEQPPPPDSDGPSRPRKALTRRVKGVTGLGDSSADIEAAALAAADPPKPAAPPAPMILDLTAPAPARSSRLKRRRGDTQSNEGSLAISEPAEEPSLKKFKALFDATDDPEQADVLLSQIPESDFPPSQSQTQTATDDEEMAGVEEVLAPTTSRSRASSAVPPSKKQAVENVNAVEPSSQRSPKGKSGKAPGAHPGKPDTDPVFLKAVASTKRGKKAEDDFDREFNKLKISKPELNRVKAEPEDQWAILNDFNDEAIRGNFMVVVEMDVYKDRFPQARGVSTNPEWEGQPNFKKFKQKNVRPRTQKIQLVVSESNEYSLGTVSPDSWKGDLSNMDDDTNQDFTQETRPSRSQGRPLLLDDSDEEFPTQAARKQGPKAATTKKAAANRGKKAPVKSQPLFLDDNEDDEDVKAEPFDDFSDIEEVAQTLPSTLPDKRPARRTAASKSKKASAIIVDDDSDEDAFKGFKGRKRH</sequence>
<feature type="compositionally biased region" description="Pro residues" evidence="1">
    <location>
        <begin position="360"/>
        <end position="369"/>
    </location>
</feature>
<feature type="compositionally biased region" description="Polar residues" evidence="1">
    <location>
        <begin position="618"/>
        <end position="637"/>
    </location>
</feature>
<reference evidence="2" key="1">
    <citation type="journal article" date="2019" name="Environ. Microbiol.">
        <title>Fungal ecological strategies reflected in gene transcription - a case study of two litter decomposers.</title>
        <authorList>
            <person name="Barbi F."/>
            <person name="Kohler A."/>
            <person name="Barry K."/>
            <person name="Baskaran P."/>
            <person name="Daum C."/>
            <person name="Fauchery L."/>
            <person name="Ihrmark K."/>
            <person name="Kuo A."/>
            <person name="LaButti K."/>
            <person name="Lipzen A."/>
            <person name="Morin E."/>
            <person name="Grigoriev I.V."/>
            <person name="Henrissat B."/>
            <person name="Lindahl B."/>
            <person name="Martin F."/>
        </authorList>
    </citation>
    <scope>NUCLEOTIDE SEQUENCE</scope>
    <source>
        <strain evidence="2">JB14</strain>
    </source>
</reference>
<organism evidence="2 3">
    <name type="scientific">Gymnopus androsaceus JB14</name>
    <dbReference type="NCBI Taxonomy" id="1447944"/>
    <lineage>
        <taxon>Eukaryota</taxon>
        <taxon>Fungi</taxon>
        <taxon>Dikarya</taxon>
        <taxon>Basidiomycota</taxon>
        <taxon>Agaricomycotina</taxon>
        <taxon>Agaricomycetes</taxon>
        <taxon>Agaricomycetidae</taxon>
        <taxon>Agaricales</taxon>
        <taxon>Marasmiineae</taxon>
        <taxon>Omphalotaceae</taxon>
        <taxon>Gymnopus</taxon>
    </lineage>
</organism>
<proteinExistence type="predicted"/>
<protein>
    <recommendedName>
        <fullName evidence="4">FHA domain-containing protein</fullName>
    </recommendedName>
</protein>
<feature type="compositionally biased region" description="Basic residues" evidence="1">
    <location>
        <begin position="328"/>
        <end position="338"/>
    </location>
</feature>